<dbReference type="KEGG" id="aoz:HUE56_02110"/>
<dbReference type="EMBL" id="CP054616">
    <property type="protein sequence ID" value="QKS49327.1"/>
    <property type="molecule type" value="Genomic_DNA"/>
</dbReference>
<keyword evidence="3" id="KW-1185">Reference proteome</keyword>
<proteinExistence type="predicted"/>
<evidence type="ECO:0000256" key="1">
    <source>
        <dbReference type="SAM" id="MobiDB-lite"/>
    </source>
</evidence>
<reference evidence="2 3" key="1">
    <citation type="submission" date="2020-06" db="EMBL/GenBank/DDBJ databases">
        <title>Complete genome of Azosprillum oryzae KACC14407.</title>
        <authorList>
            <person name="Kim M."/>
            <person name="Park Y.-J."/>
            <person name="Shin J.-H."/>
        </authorList>
    </citation>
    <scope>NUCLEOTIDE SEQUENCE [LARGE SCALE GENOMIC DNA]</scope>
    <source>
        <strain evidence="2 3">KACC 14407</strain>
        <plasmid evidence="2 3">unnamed2</plasmid>
    </source>
</reference>
<organism evidence="2 3">
    <name type="scientific">Azospirillum oryzae</name>
    <dbReference type="NCBI Taxonomy" id="286727"/>
    <lineage>
        <taxon>Bacteria</taxon>
        <taxon>Pseudomonadati</taxon>
        <taxon>Pseudomonadota</taxon>
        <taxon>Alphaproteobacteria</taxon>
        <taxon>Rhodospirillales</taxon>
        <taxon>Azospirillaceae</taxon>
        <taxon>Azospirillum</taxon>
    </lineage>
</organism>
<keyword evidence="2" id="KW-0614">Plasmid</keyword>
<dbReference type="AlphaFoldDB" id="A0A6N1AFZ6"/>
<feature type="region of interest" description="Disordered" evidence="1">
    <location>
        <begin position="43"/>
        <end position="64"/>
    </location>
</feature>
<dbReference type="Proteomes" id="UP000509702">
    <property type="component" value="Plasmid unnamed2"/>
</dbReference>
<evidence type="ECO:0000313" key="2">
    <source>
        <dbReference type="EMBL" id="QKS49327.1"/>
    </source>
</evidence>
<dbReference type="RefSeq" id="WP_174757003.1">
    <property type="nucleotide sequence ID" value="NZ_BSOV01000005.1"/>
</dbReference>
<geneLocation type="plasmid" evidence="2 3">
    <name>unnamed2</name>
</geneLocation>
<sequence>MATAPLLGACDGLSVAIIGDALFFSHLETEPLQIYQLPVVSDNHPQWQDQPRRRIRRDTGRPVG</sequence>
<accession>A0A6N1AFZ6</accession>
<evidence type="ECO:0000313" key="3">
    <source>
        <dbReference type="Proteomes" id="UP000509702"/>
    </source>
</evidence>
<protein>
    <submittedName>
        <fullName evidence="2">Uncharacterized protein</fullName>
    </submittedName>
</protein>
<name>A0A6N1AFZ6_9PROT</name>
<gene>
    <name evidence="2" type="ORF">HUE56_02110</name>
</gene>